<feature type="region of interest" description="Disordered" evidence="1">
    <location>
        <begin position="117"/>
        <end position="162"/>
    </location>
</feature>
<evidence type="ECO:0000256" key="1">
    <source>
        <dbReference type="SAM" id="MobiDB-lite"/>
    </source>
</evidence>
<reference evidence="2 3" key="1">
    <citation type="journal article" date="2022" name="Nat. Genet.">
        <title>Improved pea reference genome and pan-genome highlight genomic features and evolutionary characteristics.</title>
        <authorList>
            <person name="Yang T."/>
            <person name="Liu R."/>
            <person name="Luo Y."/>
            <person name="Hu S."/>
            <person name="Wang D."/>
            <person name="Wang C."/>
            <person name="Pandey M.K."/>
            <person name="Ge S."/>
            <person name="Xu Q."/>
            <person name="Li N."/>
            <person name="Li G."/>
            <person name="Huang Y."/>
            <person name="Saxena R.K."/>
            <person name="Ji Y."/>
            <person name="Li M."/>
            <person name="Yan X."/>
            <person name="He Y."/>
            <person name="Liu Y."/>
            <person name="Wang X."/>
            <person name="Xiang C."/>
            <person name="Varshney R.K."/>
            <person name="Ding H."/>
            <person name="Gao S."/>
            <person name="Zong X."/>
        </authorList>
    </citation>
    <scope>NUCLEOTIDE SEQUENCE [LARGE SCALE GENOMIC DNA]</scope>
    <source>
        <strain evidence="2 3">cv. Zhongwan 6</strain>
    </source>
</reference>
<sequence>MVMKSKTLALKSIVEKFGGKVVRPSKLWKSEEASYEEVCDDDYDNEVMSFIIRRKPCHFKAYNPDMQKDNFKNKFKKSLMETGDELDNEDNSEKQDGEANLAMMALISSDIEYELNFDSESNEEDEISKDHPKVGPSEIRSTEDGGLDAALLEADPVSESHP</sequence>
<comment type="caution">
    <text evidence="2">The sequence shown here is derived from an EMBL/GenBank/DDBJ whole genome shotgun (WGS) entry which is preliminary data.</text>
</comment>
<proteinExistence type="predicted"/>
<dbReference type="AlphaFoldDB" id="A0A9D4X2W4"/>
<organism evidence="2 3">
    <name type="scientific">Pisum sativum</name>
    <name type="common">Garden pea</name>
    <name type="synonym">Lathyrus oleraceus</name>
    <dbReference type="NCBI Taxonomy" id="3888"/>
    <lineage>
        <taxon>Eukaryota</taxon>
        <taxon>Viridiplantae</taxon>
        <taxon>Streptophyta</taxon>
        <taxon>Embryophyta</taxon>
        <taxon>Tracheophyta</taxon>
        <taxon>Spermatophyta</taxon>
        <taxon>Magnoliopsida</taxon>
        <taxon>eudicotyledons</taxon>
        <taxon>Gunneridae</taxon>
        <taxon>Pentapetalae</taxon>
        <taxon>rosids</taxon>
        <taxon>fabids</taxon>
        <taxon>Fabales</taxon>
        <taxon>Fabaceae</taxon>
        <taxon>Papilionoideae</taxon>
        <taxon>50 kb inversion clade</taxon>
        <taxon>NPAAA clade</taxon>
        <taxon>Hologalegina</taxon>
        <taxon>IRL clade</taxon>
        <taxon>Fabeae</taxon>
        <taxon>Lathyrus</taxon>
    </lineage>
</organism>
<protein>
    <submittedName>
        <fullName evidence="2">Uncharacterized protein</fullName>
    </submittedName>
</protein>
<gene>
    <name evidence="2" type="ORF">KIW84_057339</name>
</gene>
<dbReference type="Gramene" id="Psat05G0733900-T1">
    <property type="protein sequence ID" value="KAI5412653.1"/>
    <property type="gene ID" value="KIW84_057339"/>
</dbReference>
<keyword evidence="3" id="KW-1185">Reference proteome</keyword>
<feature type="compositionally biased region" description="Acidic residues" evidence="1">
    <location>
        <begin position="117"/>
        <end position="127"/>
    </location>
</feature>
<name>A0A9D4X2W4_PEA</name>
<evidence type="ECO:0000313" key="3">
    <source>
        <dbReference type="Proteomes" id="UP001058974"/>
    </source>
</evidence>
<accession>A0A9D4X2W4</accession>
<dbReference type="Proteomes" id="UP001058974">
    <property type="component" value="Chromosome 5"/>
</dbReference>
<dbReference type="EMBL" id="JAMSHJ010000005">
    <property type="protein sequence ID" value="KAI5412653.1"/>
    <property type="molecule type" value="Genomic_DNA"/>
</dbReference>
<evidence type="ECO:0000313" key="2">
    <source>
        <dbReference type="EMBL" id="KAI5412653.1"/>
    </source>
</evidence>